<organism evidence="2 3">
    <name type="scientific">Prorocentrum cordatum</name>
    <dbReference type="NCBI Taxonomy" id="2364126"/>
    <lineage>
        <taxon>Eukaryota</taxon>
        <taxon>Sar</taxon>
        <taxon>Alveolata</taxon>
        <taxon>Dinophyceae</taxon>
        <taxon>Prorocentrales</taxon>
        <taxon>Prorocentraceae</taxon>
        <taxon>Prorocentrum</taxon>
    </lineage>
</organism>
<keyword evidence="3" id="KW-1185">Reference proteome</keyword>
<feature type="compositionally biased region" description="Polar residues" evidence="1">
    <location>
        <begin position="229"/>
        <end position="244"/>
    </location>
</feature>
<feature type="region of interest" description="Disordered" evidence="1">
    <location>
        <begin position="219"/>
        <end position="245"/>
    </location>
</feature>
<gene>
    <name evidence="2" type="ORF">PCOR1329_LOCUS26760</name>
</gene>
<feature type="non-terminal residue" evidence="2">
    <location>
        <position position="793"/>
    </location>
</feature>
<protein>
    <recommendedName>
        <fullName evidence="4">DNA-directed DNA polymerase</fullName>
    </recommendedName>
</protein>
<proteinExistence type="predicted"/>
<evidence type="ECO:0008006" key="4">
    <source>
        <dbReference type="Google" id="ProtNLM"/>
    </source>
</evidence>
<dbReference type="Proteomes" id="UP001189429">
    <property type="component" value="Unassembled WGS sequence"/>
</dbReference>
<name>A0ABN9S725_9DINO</name>
<sequence>MAGPDSWGYMNLLEEVRGKLSKNVKLEAKQGNVKNSQSMGAIEAPIGCFQEKGRTYKFDLEKRYGMKSTADAPIWRWVTRNLTSATSTCRPRADGGASHQADCGVTYNGEILPCAETALFKETTSHAWQIAAWALEREGESSFVMGVWIGKHTEGDATCSWHQQEAGPAPRNDAKLRKAAAALPWGARSAEPREPRPRMQRPVPAIVLAAAEQTAKQAEAEAVAAPGGINSSGRQSRGRNQQLGAETRDALNRRVEAISLDDPIDCSALGCADVAAYVAASGLGAAVGLKGMREALEVLARYGARRDTPGSESGKFKMIEARWGPQMRGGACKWRYVAQEFKWMEQRGDVFAASFSAQTSRPVDFVGIKEGNHGALIADCVKAYYQADETEMVCVEPPAEYLAILAELGRPTDIAWALEKMLPGQRVAGAGWVDKAAESLTRKRRYSHLKRDMLRLMSGGVMLRPNVKRIEDLIYVMGTGKAKPAKVPSSAEEGPTWSPELGEIETAKYRSGVGISRFISPDRANVRRGVQLLVVGYLKGAKTSGVLLKKPVVGMPGEVKLQVHACADFATRPGVQTASSGEAVSCVATSMVMGGKLIKNALEWLGCKVTWGLSTDSRAAKAMINRDGLDLADIADCSAMEQHEELEACSVTTTTSRARQSLLATLLAQGAIVGSATNCELDIYEKKQTTSLVGSAFRVRRERAGDRDAVRAGGIHDLAWRADGVAQVRGPTRKKSSEMREMVQVKGEGNQVQATDDIKRKKKDGGPTTAEKMSQAPCTCKWMNESPRFVALP</sequence>
<evidence type="ECO:0000256" key="1">
    <source>
        <dbReference type="SAM" id="MobiDB-lite"/>
    </source>
</evidence>
<evidence type="ECO:0000313" key="3">
    <source>
        <dbReference type="Proteomes" id="UP001189429"/>
    </source>
</evidence>
<accession>A0ABN9S725</accession>
<evidence type="ECO:0000313" key="2">
    <source>
        <dbReference type="EMBL" id="CAK0827151.1"/>
    </source>
</evidence>
<comment type="caution">
    <text evidence="2">The sequence shown here is derived from an EMBL/GenBank/DDBJ whole genome shotgun (WGS) entry which is preliminary data.</text>
</comment>
<reference evidence="2" key="1">
    <citation type="submission" date="2023-10" db="EMBL/GenBank/DDBJ databases">
        <authorList>
            <person name="Chen Y."/>
            <person name="Shah S."/>
            <person name="Dougan E. K."/>
            <person name="Thang M."/>
            <person name="Chan C."/>
        </authorList>
    </citation>
    <scope>NUCLEOTIDE SEQUENCE [LARGE SCALE GENOMIC DNA]</scope>
</reference>
<feature type="region of interest" description="Disordered" evidence="1">
    <location>
        <begin position="731"/>
        <end position="775"/>
    </location>
</feature>
<dbReference type="EMBL" id="CAUYUJ010009569">
    <property type="protein sequence ID" value="CAK0827151.1"/>
    <property type="molecule type" value="Genomic_DNA"/>
</dbReference>